<dbReference type="Gene3D" id="3.90.1150.10">
    <property type="entry name" value="Aspartate Aminotransferase, domain 1"/>
    <property type="match status" value="1"/>
</dbReference>
<dbReference type="EMBL" id="JACHNE010000001">
    <property type="protein sequence ID" value="MBB5794812.1"/>
    <property type="molecule type" value="Genomic_DNA"/>
</dbReference>
<feature type="modified residue" description="N6-(pyridoxal phosphate)lysine" evidence="7">
    <location>
        <position position="183"/>
    </location>
</feature>
<dbReference type="InterPro" id="IPR000653">
    <property type="entry name" value="DegT/StrS_aminotransferase"/>
</dbReference>
<organism evidence="8">
    <name type="scientific">Streptomyces caelestis</name>
    <dbReference type="NCBI Taxonomy" id="36816"/>
    <lineage>
        <taxon>Bacteria</taxon>
        <taxon>Bacillati</taxon>
        <taxon>Actinomycetota</taxon>
        <taxon>Actinomycetes</taxon>
        <taxon>Kitasatosporales</taxon>
        <taxon>Streptomycetaceae</taxon>
        <taxon>Streptomyces</taxon>
    </lineage>
</organism>
<evidence type="ECO:0000256" key="7">
    <source>
        <dbReference type="PIRSR" id="PIRSR000390-2"/>
    </source>
</evidence>
<gene>
    <name evidence="9" type="ORF">HDA41_002776</name>
</gene>
<dbReference type="Pfam" id="PF01041">
    <property type="entry name" value="DegT_DnrJ_EryC1"/>
    <property type="match status" value="1"/>
</dbReference>
<dbReference type="SUPFAM" id="SSF53383">
    <property type="entry name" value="PLP-dependent transferases"/>
    <property type="match status" value="1"/>
</dbReference>
<evidence type="ECO:0000256" key="3">
    <source>
        <dbReference type="ARBA" id="ARBA00022679"/>
    </source>
</evidence>
<dbReference type="PANTHER" id="PTHR30244:SF34">
    <property type="entry name" value="DTDP-4-AMINO-4,6-DIDEOXYGALACTOSE TRANSAMINASE"/>
    <property type="match status" value="1"/>
</dbReference>
<dbReference type="RefSeq" id="WP_184983851.1">
    <property type="nucleotide sequence ID" value="NZ_JACHNE010000001.1"/>
</dbReference>
<dbReference type="CDD" id="cd00616">
    <property type="entry name" value="AHBA_syn"/>
    <property type="match status" value="1"/>
</dbReference>
<dbReference type="PANTHER" id="PTHR30244">
    <property type="entry name" value="TRANSAMINASE"/>
    <property type="match status" value="1"/>
</dbReference>
<dbReference type="AlphaFoldDB" id="E9JET3"/>
<name>E9JET3_9ACTN</name>
<keyword evidence="10" id="KW-1185">Reference proteome</keyword>
<keyword evidence="3" id="KW-0808">Transferase</keyword>
<evidence type="ECO:0000313" key="8">
    <source>
        <dbReference type="EMBL" id="ADB92571.1"/>
    </source>
</evidence>
<reference evidence="8" key="1">
    <citation type="journal article" date="2015" name="PLoS ONE">
        <title>Lincosamide synthetase-a unique condensation system combining elements of nonribosomal peptide synthetase and mycothiol metabolism.</title>
        <authorList>
            <person name="Janata J."/>
            <person name="Kadlcik S."/>
            <person name="Koberska M."/>
            <person name="Ulanova D."/>
            <person name="Kamenik Z."/>
            <person name="Novak P."/>
            <person name="Kopecky J."/>
            <person name="Novotna J."/>
            <person name="Radojevic B."/>
            <person name="Plhackova K."/>
            <person name="Gazak R."/>
            <person name="Najmanova L."/>
        </authorList>
    </citation>
    <scope>NUCLEOTIDE SEQUENCE</scope>
    <source>
        <strain evidence="8">ATCC 15084</strain>
    </source>
</reference>
<reference evidence="9 10" key="2">
    <citation type="submission" date="2020-08" db="EMBL/GenBank/DDBJ databases">
        <title>Sequencing the genomes of 1000 actinobacteria strains.</title>
        <authorList>
            <person name="Klenk H.-P."/>
        </authorList>
    </citation>
    <scope>NUCLEOTIDE SEQUENCE [LARGE SCALE GENOMIC DNA]</scope>
    <source>
        <strain evidence="9 10">DSM 40084</strain>
    </source>
</reference>
<evidence type="ECO:0000256" key="4">
    <source>
        <dbReference type="ARBA" id="ARBA00022898"/>
    </source>
</evidence>
<evidence type="ECO:0000256" key="5">
    <source>
        <dbReference type="ARBA" id="ARBA00038398"/>
    </source>
</evidence>
<accession>E9JET3</accession>
<evidence type="ECO:0000256" key="6">
    <source>
        <dbReference type="PIRSR" id="PIRSR000390-1"/>
    </source>
</evidence>
<sequence length="386" mass="41721">MSDYVPFAEPTLDEAEIDAVTRVLRSGWVSTGVEADSFEKEFANYVGTRHAVALNSCTAALHLALLALGIGPGDEVIVPTITFTATAAAVVHAGATPVLADVEPVHLTLDPEQVEKLIGKRTKAVVPVHFTGRMASPGPLRELCDQHGIALLEDAAHTLPASDGPYRAGQVGDVSAFSFFATKPITTAEGGMLCTDDSRIAEEARVWSLHGLSRGAVNRYRPGARAAYDVDRPGFKYNMSDVQAALGRVQLAKADRLHAARTTIAETYLRELDGLPNLRLPAPDTADNLSSWYLFPVQLRLENMQADRDAFRDELHELGVGTSVHFVPLHHFSWYAENVVRDGQRFPVADAAAGRLLSLPIFPAMDDGAVERVVTAVRKAHEGTRS</sequence>
<comment type="similarity">
    <text evidence="5">Belongs to the DegT/DnrJ/EryC1 family. L-glutamine:2-deoxy-scyllo-inosose/scyllo-inosose aminotransferase subfamily.</text>
</comment>
<keyword evidence="2" id="KW-0032">Aminotransferase</keyword>
<keyword evidence="4 7" id="KW-0663">Pyridoxal phosphate</keyword>
<evidence type="ECO:0000313" key="9">
    <source>
        <dbReference type="EMBL" id="MBB5794812.1"/>
    </source>
</evidence>
<dbReference type="GO" id="GO:0008483">
    <property type="term" value="F:transaminase activity"/>
    <property type="evidence" value="ECO:0007669"/>
    <property type="project" value="UniProtKB-KW"/>
</dbReference>
<dbReference type="Proteomes" id="UP000590647">
    <property type="component" value="Unassembled WGS sequence"/>
</dbReference>
<proteinExistence type="inferred from homology"/>
<evidence type="ECO:0000256" key="2">
    <source>
        <dbReference type="ARBA" id="ARBA00022576"/>
    </source>
</evidence>
<dbReference type="GO" id="GO:0030170">
    <property type="term" value="F:pyridoxal phosphate binding"/>
    <property type="evidence" value="ECO:0007669"/>
    <property type="project" value="TreeGrafter"/>
</dbReference>
<dbReference type="InterPro" id="IPR015421">
    <property type="entry name" value="PyrdxlP-dep_Trfase_major"/>
</dbReference>
<comment type="cofactor">
    <cofactor evidence="1">
        <name>pyridoxal 5'-phosphate</name>
        <dbReference type="ChEBI" id="CHEBI:597326"/>
    </cofactor>
</comment>
<protein>
    <submittedName>
        <fullName evidence="8">CcbS</fullName>
    </submittedName>
    <submittedName>
        <fullName evidence="9">dTDP-4-amino-4,6-dideoxygalactose transaminase</fullName>
    </submittedName>
</protein>
<dbReference type="EMBL" id="GQ844764">
    <property type="protein sequence ID" value="ADB92571.1"/>
    <property type="molecule type" value="Genomic_DNA"/>
</dbReference>
<evidence type="ECO:0000256" key="1">
    <source>
        <dbReference type="ARBA" id="ARBA00001933"/>
    </source>
</evidence>
<evidence type="ECO:0000313" key="10">
    <source>
        <dbReference type="Proteomes" id="UP000590647"/>
    </source>
</evidence>
<dbReference type="Gene3D" id="3.40.640.10">
    <property type="entry name" value="Type I PLP-dependent aspartate aminotransferase-like (Major domain)"/>
    <property type="match status" value="1"/>
</dbReference>
<dbReference type="InterPro" id="IPR015422">
    <property type="entry name" value="PyrdxlP-dep_Trfase_small"/>
</dbReference>
<dbReference type="InterPro" id="IPR015424">
    <property type="entry name" value="PyrdxlP-dep_Trfase"/>
</dbReference>
<dbReference type="PIRSF" id="PIRSF000390">
    <property type="entry name" value="PLP_StrS"/>
    <property type="match status" value="1"/>
</dbReference>
<dbReference type="GO" id="GO:0000271">
    <property type="term" value="P:polysaccharide biosynthetic process"/>
    <property type="evidence" value="ECO:0007669"/>
    <property type="project" value="TreeGrafter"/>
</dbReference>
<feature type="active site" description="Proton acceptor" evidence="6">
    <location>
        <position position="183"/>
    </location>
</feature>